<dbReference type="InterPro" id="IPR016169">
    <property type="entry name" value="FAD-bd_PCMH_sub2"/>
</dbReference>
<proteinExistence type="predicted"/>
<evidence type="ECO:0000259" key="4">
    <source>
        <dbReference type="PROSITE" id="PS51387"/>
    </source>
</evidence>
<dbReference type="Pfam" id="PF00941">
    <property type="entry name" value="FAD_binding_5"/>
    <property type="match status" value="1"/>
</dbReference>
<evidence type="ECO:0000256" key="1">
    <source>
        <dbReference type="ARBA" id="ARBA00022630"/>
    </source>
</evidence>
<feature type="non-terminal residue" evidence="5">
    <location>
        <position position="110"/>
    </location>
</feature>
<dbReference type="InterPro" id="IPR002346">
    <property type="entry name" value="Mopterin_DH_FAD-bd"/>
</dbReference>
<dbReference type="InterPro" id="IPR016166">
    <property type="entry name" value="FAD-bd_PCMH"/>
</dbReference>
<dbReference type="PANTHER" id="PTHR42659">
    <property type="entry name" value="XANTHINE DEHYDROGENASE SUBUNIT C-RELATED"/>
    <property type="match status" value="1"/>
</dbReference>
<protein>
    <recommendedName>
        <fullName evidence="4">FAD-binding PCMH-type domain-containing protein</fullName>
    </recommendedName>
</protein>
<evidence type="ECO:0000313" key="5">
    <source>
        <dbReference type="EMBL" id="SVB69527.1"/>
    </source>
</evidence>
<keyword evidence="1" id="KW-0285">Flavoprotein</keyword>
<dbReference type="PROSITE" id="PS51387">
    <property type="entry name" value="FAD_PCMH"/>
    <property type="match status" value="1"/>
</dbReference>
<keyword evidence="3" id="KW-0560">Oxidoreductase</keyword>
<dbReference type="GO" id="GO:0016491">
    <property type="term" value="F:oxidoreductase activity"/>
    <property type="evidence" value="ECO:0007669"/>
    <property type="project" value="UniProtKB-KW"/>
</dbReference>
<name>A0A382G4P8_9ZZZZ</name>
<dbReference type="SUPFAM" id="SSF56176">
    <property type="entry name" value="FAD-binding/transporter-associated domain-like"/>
    <property type="match status" value="1"/>
</dbReference>
<organism evidence="5">
    <name type="scientific">marine metagenome</name>
    <dbReference type="NCBI Taxonomy" id="408172"/>
    <lineage>
        <taxon>unclassified sequences</taxon>
        <taxon>metagenomes</taxon>
        <taxon>ecological metagenomes</taxon>
    </lineage>
</organism>
<sequence>MNFRLATPAHLIDISNLPELSEVAFDEHSVQVGAAVTHTQLLQHEQVASELPLLVEAEKFIAHEVIRNRGTVCGSLAHADPAGEMTAVLRVLDGAVRTSSVDGERIIQAA</sequence>
<accession>A0A382G4P8</accession>
<dbReference type="Gene3D" id="3.30.465.10">
    <property type="match status" value="1"/>
</dbReference>
<evidence type="ECO:0000256" key="2">
    <source>
        <dbReference type="ARBA" id="ARBA00022827"/>
    </source>
</evidence>
<feature type="domain" description="FAD-binding PCMH-type" evidence="4">
    <location>
        <begin position="1"/>
        <end position="110"/>
    </location>
</feature>
<keyword evidence="2" id="KW-0274">FAD</keyword>
<evidence type="ECO:0000256" key="3">
    <source>
        <dbReference type="ARBA" id="ARBA00023002"/>
    </source>
</evidence>
<dbReference type="EMBL" id="UINC01053244">
    <property type="protein sequence ID" value="SVB69527.1"/>
    <property type="molecule type" value="Genomic_DNA"/>
</dbReference>
<dbReference type="InterPro" id="IPR036318">
    <property type="entry name" value="FAD-bd_PCMH-like_sf"/>
</dbReference>
<dbReference type="PANTHER" id="PTHR42659:SF2">
    <property type="entry name" value="XANTHINE DEHYDROGENASE SUBUNIT C-RELATED"/>
    <property type="match status" value="1"/>
</dbReference>
<reference evidence="5" key="1">
    <citation type="submission" date="2018-05" db="EMBL/GenBank/DDBJ databases">
        <authorList>
            <person name="Lanie J.A."/>
            <person name="Ng W.-L."/>
            <person name="Kazmierczak K.M."/>
            <person name="Andrzejewski T.M."/>
            <person name="Davidsen T.M."/>
            <person name="Wayne K.J."/>
            <person name="Tettelin H."/>
            <person name="Glass J.I."/>
            <person name="Rusch D."/>
            <person name="Podicherti R."/>
            <person name="Tsui H.-C.T."/>
            <person name="Winkler M.E."/>
        </authorList>
    </citation>
    <scope>NUCLEOTIDE SEQUENCE</scope>
</reference>
<dbReference type="InterPro" id="IPR051312">
    <property type="entry name" value="Diverse_Substr_Oxidored"/>
</dbReference>
<dbReference type="AlphaFoldDB" id="A0A382G4P8"/>
<gene>
    <name evidence="5" type="ORF">METZ01_LOCUS222381</name>
</gene>
<dbReference type="GO" id="GO:0071949">
    <property type="term" value="F:FAD binding"/>
    <property type="evidence" value="ECO:0007669"/>
    <property type="project" value="InterPro"/>
</dbReference>